<feature type="transmembrane region" description="Helical" evidence="6">
    <location>
        <begin position="198"/>
        <end position="216"/>
    </location>
</feature>
<evidence type="ECO:0000256" key="2">
    <source>
        <dbReference type="ARBA" id="ARBA00022475"/>
    </source>
</evidence>
<evidence type="ECO:0000256" key="5">
    <source>
        <dbReference type="ARBA" id="ARBA00023136"/>
    </source>
</evidence>
<evidence type="ECO:0000256" key="6">
    <source>
        <dbReference type="SAM" id="Phobius"/>
    </source>
</evidence>
<comment type="subcellular location">
    <subcellularLocation>
        <location evidence="1">Cell membrane</location>
        <topology evidence="1">Multi-pass membrane protein</topology>
    </subcellularLocation>
</comment>
<dbReference type="Pfam" id="PF12679">
    <property type="entry name" value="ABC2_membrane_2"/>
    <property type="match status" value="1"/>
</dbReference>
<feature type="transmembrane region" description="Helical" evidence="6">
    <location>
        <begin position="21"/>
        <end position="41"/>
    </location>
</feature>
<keyword evidence="8" id="KW-1185">Reference proteome</keyword>
<dbReference type="PANTHER" id="PTHR30294:SF29">
    <property type="entry name" value="MULTIDRUG ABC TRANSPORTER PERMEASE YBHS-RELATED"/>
    <property type="match status" value="1"/>
</dbReference>
<proteinExistence type="predicted"/>
<accession>A0A5R8KEP4</accession>
<feature type="transmembrane region" description="Helical" evidence="6">
    <location>
        <begin position="166"/>
        <end position="186"/>
    </location>
</feature>
<dbReference type="AlphaFoldDB" id="A0A5R8KEP4"/>
<comment type="caution">
    <text evidence="7">The sequence shown here is derived from an EMBL/GenBank/DDBJ whole genome shotgun (WGS) entry which is preliminary data.</text>
</comment>
<keyword evidence="3 6" id="KW-0812">Transmembrane</keyword>
<keyword evidence="2" id="KW-1003">Cell membrane</keyword>
<feature type="transmembrane region" description="Helical" evidence="6">
    <location>
        <begin position="136"/>
        <end position="154"/>
    </location>
</feature>
<evidence type="ECO:0000256" key="1">
    <source>
        <dbReference type="ARBA" id="ARBA00004651"/>
    </source>
</evidence>
<gene>
    <name evidence="7" type="ORF">FEM03_10670</name>
</gene>
<dbReference type="OrthoDB" id="9794512at2"/>
<dbReference type="RefSeq" id="WP_138086235.1">
    <property type="nucleotide sequence ID" value="NZ_VAUV01000007.1"/>
</dbReference>
<dbReference type="EMBL" id="VAUV01000007">
    <property type="protein sequence ID" value="TLD70764.1"/>
    <property type="molecule type" value="Genomic_DNA"/>
</dbReference>
<organism evidence="7 8">
    <name type="scientific">Phragmitibacter flavus</name>
    <dbReference type="NCBI Taxonomy" id="2576071"/>
    <lineage>
        <taxon>Bacteria</taxon>
        <taxon>Pseudomonadati</taxon>
        <taxon>Verrucomicrobiota</taxon>
        <taxon>Verrucomicrobiia</taxon>
        <taxon>Verrucomicrobiales</taxon>
        <taxon>Verrucomicrobiaceae</taxon>
        <taxon>Phragmitibacter</taxon>
    </lineage>
</organism>
<name>A0A5R8KEP4_9BACT</name>
<dbReference type="InterPro" id="IPR051449">
    <property type="entry name" value="ABC-2_transporter_component"/>
</dbReference>
<dbReference type="GO" id="GO:0140359">
    <property type="term" value="F:ABC-type transporter activity"/>
    <property type="evidence" value="ECO:0007669"/>
    <property type="project" value="InterPro"/>
</dbReference>
<feature type="transmembrane region" description="Helical" evidence="6">
    <location>
        <begin position="100"/>
        <end position="124"/>
    </location>
</feature>
<feature type="transmembrane region" description="Helical" evidence="6">
    <location>
        <begin position="61"/>
        <end position="79"/>
    </location>
</feature>
<dbReference type="PANTHER" id="PTHR30294">
    <property type="entry name" value="MEMBRANE COMPONENT OF ABC TRANSPORTER YHHJ-RELATED"/>
    <property type="match status" value="1"/>
</dbReference>
<keyword evidence="5 6" id="KW-0472">Membrane</keyword>
<dbReference type="Proteomes" id="UP000306196">
    <property type="component" value="Unassembled WGS sequence"/>
</dbReference>
<evidence type="ECO:0000256" key="4">
    <source>
        <dbReference type="ARBA" id="ARBA00022989"/>
    </source>
</evidence>
<keyword evidence="4 6" id="KW-1133">Transmembrane helix</keyword>
<evidence type="ECO:0000313" key="7">
    <source>
        <dbReference type="EMBL" id="TLD70764.1"/>
    </source>
</evidence>
<evidence type="ECO:0000256" key="3">
    <source>
        <dbReference type="ARBA" id="ARBA00022692"/>
    </source>
</evidence>
<sequence length="251" mass="28118">MNPSKNTLAIFKREFFSYFNSPVAYVILVIFLLAAQGFTFFLGNRLLESNDASLTHPFFMWHPWIYMVLAPAVGMKLWSEEHRLGTMELLMTMPLSPWQAILGKFLAAAAVWAIALALTFPVVWTVSYLGDPDPGPIISAYLGSYLYALSCLAVTSAVSAFTRSQVICFVVSVAICLLLTVFGWPQITDAILKIVPSWLEWLLHLVSYLCLLTHFYEMSKGLVVLSDVLYFLSVIAIGLMVTHFAIESRRS</sequence>
<evidence type="ECO:0000313" key="8">
    <source>
        <dbReference type="Proteomes" id="UP000306196"/>
    </source>
</evidence>
<reference evidence="7 8" key="1">
    <citation type="submission" date="2019-05" db="EMBL/GenBank/DDBJ databases">
        <title>Verrucobacter flavum gen. nov., sp. nov. a new member of the family Verrucomicrobiaceae.</title>
        <authorList>
            <person name="Szuroczki S."/>
            <person name="Abbaszade G."/>
            <person name="Szabo A."/>
            <person name="Felfoldi T."/>
            <person name="Schumann P."/>
            <person name="Boka K."/>
            <person name="Keki Z."/>
            <person name="Toumi M."/>
            <person name="Toth E."/>
        </authorList>
    </citation>
    <scope>NUCLEOTIDE SEQUENCE [LARGE SCALE GENOMIC DNA]</scope>
    <source>
        <strain evidence="7 8">MG-N-17</strain>
    </source>
</reference>
<protein>
    <submittedName>
        <fullName evidence="7">ABC transporter permease</fullName>
    </submittedName>
</protein>
<feature type="transmembrane region" description="Helical" evidence="6">
    <location>
        <begin position="228"/>
        <end position="246"/>
    </location>
</feature>
<dbReference type="GO" id="GO:0005886">
    <property type="term" value="C:plasma membrane"/>
    <property type="evidence" value="ECO:0007669"/>
    <property type="project" value="UniProtKB-SubCell"/>
</dbReference>